<gene>
    <name evidence="1" type="ORF">KC729_07125</name>
</gene>
<dbReference type="NCBIfam" id="TIGR02913">
    <property type="entry name" value="HAF_rpt"/>
    <property type="match status" value="1"/>
</dbReference>
<reference evidence="1" key="2">
    <citation type="journal article" date="2021" name="Microbiome">
        <title>Successional dynamics and alternative stable states in a saline activated sludge microbial community over 9 years.</title>
        <authorList>
            <person name="Wang Y."/>
            <person name="Ye J."/>
            <person name="Ju F."/>
            <person name="Liu L."/>
            <person name="Boyd J.A."/>
            <person name="Deng Y."/>
            <person name="Parks D.H."/>
            <person name="Jiang X."/>
            <person name="Yin X."/>
            <person name="Woodcroft B.J."/>
            <person name="Tyson G.W."/>
            <person name="Hugenholtz P."/>
            <person name="Polz M.F."/>
            <person name="Zhang T."/>
        </authorList>
    </citation>
    <scope>NUCLEOTIDE SEQUENCE</scope>
    <source>
        <strain evidence="1">HKST-UBA01</strain>
    </source>
</reference>
<reference evidence="1" key="1">
    <citation type="submission" date="2020-04" db="EMBL/GenBank/DDBJ databases">
        <authorList>
            <person name="Zhang T."/>
        </authorList>
    </citation>
    <scope>NUCLEOTIDE SEQUENCE</scope>
    <source>
        <strain evidence="1">HKST-UBA01</strain>
    </source>
</reference>
<accession>A0A956RPH0</accession>
<dbReference type="Gene3D" id="2.60.40.4070">
    <property type="match status" value="1"/>
</dbReference>
<dbReference type="Proteomes" id="UP000697710">
    <property type="component" value="Unassembled WGS sequence"/>
</dbReference>
<sequence>MTTLPRPAPAFSTALTSTRSFAVVRVLTPIRTPILTPILTPIRSLIRTPILTPTPTSILTSVLTLAFTSTLTPILTFAFAFTFTSTLILTLGLAQDACAQQFEVLDLGAGGSTNQTWGISPNGFVAGYSSIGARDEGFVYDGEDAVFVGIPPGTSRSDMLSVNTLGEAVGKSGTTNESGQAILWHSGGPLESLGTLGGNRSAALSINELSQIVGWSQLSGNTESRPFLYDAQMTALPLLGGTQGQAEWINDAGQVVGTSTTDDDGLQQFAVLWENDGVTRLPPVFPGQNNLASYIHDNGDIAGSVRIPGPSGFVRRAAIWRDGEVYLTLGTLADGSPQEPFATSWASGVNASGDVVGMSVDAQGSLVPFLYQNGEMQRLQDLVPTPWVLTFLGSGAINDAGQIAVSGFQPGQSGSRALLLTPSTTGVETPPTQSPSRNELVTISVRGSRIVYSLAERARVRLTVHDVQGRLVSTLVERTEDAGSHELRWRERLRSSGDASVVASGVYFVRLETDLGGGTVRLVVLS</sequence>
<evidence type="ECO:0000313" key="2">
    <source>
        <dbReference type="Proteomes" id="UP000697710"/>
    </source>
</evidence>
<comment type="caution">
    <text evidence="1">The sequence shown here is derived from an EMBL/GenBank/DDBJ whole genome shotgun (WGS) entry which is preliminary data.</text>
</comment>
<proteinExistence type="predicted"/>
<evidence type="ECO:0008006" key="3">
    <source>
        <dbReference type="Google" id="ProtNLM"/>
    </source>
</evidence>
<evidence type="ECO:0000313" key="1">
    <source>
        <dbReference type="EMBL" id="MCA9727437.1"/>
    </source>
</evidence>
<dbReference type="EMBL" id="JAGQHR010000165">
    <property type="protein sequence ID" value="MCA9727437.1"/>
    <property type="molecule type" value="Genomic_DNA"/>
</dbReference>
<dbReference type="AlphaFoldDB" id="A0A956RPH0"/>
<dbReference type="InterPro" id="IPR014262">
    <property type="entry name" value="HAF_rpt"/>
</dbReference>
<protein>
    <recommendedName>
        <fullName evidence="3">T9SS type A sorting domain-containing protein</fullName>
    </recommendedName>
</protein>
<name>A0A956RPH0_UNCEI</name>
<organism evidence="1 2">
    <name type="scientific">Eiseniibacteriota bacterium</name>
    <dbReference type="NCBI Taxonomy" id="2212470"/>
    <lineage>
        <taxon>Bacteria</taxon>
        <taxon>Candidatus Eiseniibacteriota</taxon>
    </lineage>
</organism>